<evidence type="ECO:0000313" key="3">
    <source>
        <dbReference type="Proteomes" id="UP000061468"/>
    </source>
</evidence>
<dbReference type="EMBL" id="CP013928">
    <property type="protein sequence ID" value="AMJ77173.1"/>
    <property type="molecule type" value="Genomic_DNA"/>
</dbReference>
<protein>
    <submittedName>
        <fullName evidence="2">Uncharacterized protein</fullName>
    </submittedName>
</protein>
<feature type="signal peptide" evidence="1">
    <location>
        <begin position="1"/>
        <end position="25"/>
    </location>
</feature>
<accession>A0AAC8XGV8</accession>
<gene>
    <name evidence="2" type="ORF">AV942_02030</name>
</gene>
<keyword evidence="1" id="KW-0732">Signal</keyword>
<dbReference type="AlphaFoldDB" id="A0AAC8XGV8"/>
<name>A0AAC8XGV8_9ALTE</name>
<dbReference type="RefSeq" id="WP_012516974.1">
    <property type="nucleotide sequence ID" value="NZ_CAKMLI010000045.1"/>
</dbReference>
<organism evidence="2 3">
    <name type="scientific">Alteromonas mediterranea</name>
    <dbReference type="NCBI Taxonomy" id="314275"/>
    <lineage>
        <taxon>Bacteria</taxon>
        <taxon>Pseudomonadati</taxon>
        <taxon>Pseudomonadota</taxon>
        <taxon>Gammaproteobacteria</taxon>
        <taxon>Alteromonadales</taxon>
        <taxon>Alteromonadaceae</taxon>
        <taxon>Alteromonas/Salinimonas group</taxon>
        <taxon>Alteromonas</taxon>
    </lineage>
</organism>
<reference evidence="2 3" key="1">
    <citation type="submission" date="2015-12" db="EMBL/GenBank/DDBJ databases">
        <title>Intraspecies pangenome expansion in the marine bacterium Alteromonas.</title>
        <authorList>
            <person name="Lopez-Perez M."/>
            <person name="Rodriguez-Valera F."/>
        </authorList>
    </citation>
    <scope>NUCLEOTIDE SEQUENCE [LARGE SCALE GENOMIC DNA]</scope>
    <source>
        <strain evidence="2 3">UM8</strain>
    </source>
</reference>
<feature type="chain" id="PRO_5041930568" evidence="1">
    <location>
        <begin position="26"/>
        <end position="195"/>
    </location>
</feature>
<evidence type="ECO:0000313" key="2">
    <source>
        <dbReference type="EMBL" id="AMJ77173.1"/>
    </source>
</evidence>
<sequence length="195" mass="22263">MRRFTQALLIACICPCITMASVVNASVVEKAQQWLNKYSDSDDTFSLTLTKNKIKFKGCKQKQYQLAFSQRIAPMFNIEAIVHYNKGLLDYGVLSQRVKSHEFEVVSWWDSGDYRVGLSHKVRPRHEMSVPVADTIQLPTSTSAGVYLEIPFKENKHLLTLGALRESWESDGASLQLPWRSSRDNQVKVQYAITF</sequence>
<proteinExistence type="predicted"/>
<dbReference type="Proteomes" id="UP000061468">
    <property type="component" value="Chromosome"/>
</dbReference>
<evidence type="ECO:0000256" key="1">
    <source>
        <dbReference type="SAM" id="SignalP"/>
    </source>
</evidence>